<dbReference type="OrthoDB" id="9795555at2"/>
<reference evidence="4 5" key="1">
    <citation type="submission" date="2018-02" db="EMBL/GenBank/DDBJ databases">
        <title>Novel Leptospira species isolated from soil and water in Japan.</title>
        <authorList>
            <person name="Nakao R."/>
            <person name="Masuzawa T."/>
        </authorList>
    </citation>
    <scope>NUCLEOTIDE SEQUENCE [LARGE SCALE GENOMIC DNA]</scope>
    <source>
        <strain evidence="4 5">YH101</strain>
    </source>
</reference>
<proteinExistence type="inferred from homology"/>
<keyword evidence="5" id="KW-1185">Reference proteome</keyword>
<feature type="domain" description="Phospholipase/carboxylesterase/thioesterase" evidence="3">
    <location>
        <begin position="14"/>
        <end position="212"/>
    </location>
</feature>
<accession>A0A2P2E346</accession>
<keyword evidence="2" id="KW-0378">Hydrolase</keyword>
<comment type="caution">
    <text evidence="4">The sequence shown here is derived from an EMBL/GenBank/DDBJ whole genome shotgun (WGS) entry which is preliminary data.</text>
</comment>
<evidence type="ECO:0000256" key="2">
    <source>
        <dbReference type="ARBA" id="ARBA00022801"/>
    </source>
</evidence>
<gene>
    <name evidence="4" type="ORF">LPTSP4_28290</name>
</gene>
<comment type="similarity">
    <text evidence="1">Belongs to the AB hydrolase superfamily. AB hydrolase 2 family.</text>
</comment>
<dbReference type="PANTHER" id="PTHR10655">
    <property type="entry name" value="LYSOPHOSPHOLIPASE-RELATED"/>
    <property type="match status" value="1"/>
</dbReference>
<evidence type="ECO:0000259" key="3">
    <source>
        <dbReference type="Pfam" id="PF02230"/>
    </source>
</evidence>
<dbReference type="InterPro" id="IPR003140">
    <property type="entry name" value="PLipase/COase/thioEstase"/>
</dbReference>
<dbReference type="SUPFAM" id="SSF53474">
    <property type="entry name" value="alpha/beta-Hydrolases"/>
    <property type="match status" value="1"/>
</dbReference>
<organism evidence="4 5">
    <name type="scientific">Leptospira ryugenii</name>
    <dbReference type="NCBI Taxonomy" id="1917863"/>
    <lineage>
        <taxon>Bacteria</taxon>
        <taxon>Pseudomonadati</taxon>
        <taxon>Spirochaetota</taxon>
        <taxon>Spirochaetia</taxon>
        <taxon>Leptospirales</taxon>
        <taxon>Leptospiraceae</taxon>
        <taxon>Leptospira</taxon>
    </lineage>
</organism>
<dbReference type="InterPro" id="IPR029058">
    <property type="entry name" value="AB_hydrolase_fold"/>
</dbReference>
<sequence length="217" mass="24769">MPKALYHKIIHPENSHPNNPMLVLMHGIGSNEEDLLSLANDIPNEFRIISLRGPLSFSPSQFAWYELRQEMGKTIINVEQQEKSLDAIHSSILNFQKEYNTSAKYTFVGGFSQGAVMTYSYTIEHPTHIGGFLAFSGRLLDESKKKFETPDSLKKINALISHGTKDKVISVENAKMAKAFFEDKLKSLLYKEYQIDHRISEAMAKDMNTWLKNRIES</sequence>
<dbReference type="AlphaFoldDB" id="A0A2P2E346"/>
<dbReference type="GO" id="GO:0016787">
    <property type="term" value="F:hydrolase activity"/>
    <property type="evidence" value="ECO:0007669"/>
    <property type="project" value="UniProtKB-KW"/>
</dbReference>
<name>A0A2P2E346_9LEPT</name>
<dbReference type="InterPro" id="IPR050565">
    <property type="entry name" value="LYPA1-2/EST-like"/>
</dbReference>
<evidence type="ECO:0000256" key="1">
    <source>
        <dbReference type="ARBA" id="ARBA00006499"/>
    </source>
</evidence>
<evidence type="ECO:0000313" key="5">
    <source>
        <dbReference type="Proteomes" id="UP000245133"/>
    </source>
</evidence>
<dbReference type="PANTHER" id="PTHR10655:SF17">
    <property type="entry name" value="LYSOPHOSPHOLIPASE-LIKE PROTEIN 1"/>
    <property type="match status" value="1"/>
</dbReference>
<dbReference type="Proteomes" id="UP000245133">
    <property type="component" value="Unassembled WGS sequence"/>
</dbReference>
<dbReference type="Pfam" id="PF02230">
    <property type="entry name" value="Abhydrolase_2"/>
    <property type="match status" value="1"/>
</dbReference>
<dbReference type="Gene3D" id="3.40.50.1820">
    <property type="entry name" value="alpha/beta hydrolase"/>
    <property type="match status" value="1"/>
</dbReference>
<dbReference type="EMBL" id="BFBB01000008">
    <property type="protein sequence ID" value="GBF51297.1"/>
    <property type="molecule type" value="Genomic_DNA"/>
</dbReference>
<dbReference type="RefSeq" id="WP_108977650.1">
    <property type="nucleotide sequence ID" value="NZ_BFBB01000008.1"/>
</dbReference>
<protein>
    <submittedName>
        <fullName evidence="4">Putative carboxylesterase 2</fullName>
    </submittedName>
</protein>
<evidence type="ECO:0000313" key="4">
    <source>
        <dbReference type="EMBL" id="GBF51297.1"/>
    </source>
</evidence>